<feature type="transmembrane region" description="Helical" evidence="1">
    <location>
        <begin position="43"/>
        <end position="63"/>
    </location>
</feature>
<feature type="domain" description="DUF4126" evidence="2">
    <location>
        <begin position="4"/>
        <end position="186"/>
    </location>
</feature>
<dbReference type="Proteomes" id="UP000181917">
    <property type="component" value="Unassembled WGS sequence"/>
</dbReference>
<evidence type="ECO:0000256" key="1">
    <source>
        <dbReference type="SAM" id="Phobius"/>
    </source>
</evidence>
<feature type="transmembrane region" description="Helical" evidence="1">
    <location>
        <begin position="135"/>
        <end position="151"/>
    </location>
</feature>
<dbReference type="InterPro" id="IPR025196">
    <property type="entry name" value="DUF4126"/>
</dbReference>
<reference evidence="3 4" key="1">
    <citation type="submission" date="2016-10" db="EMBL/GenBank/DDBJ databases">
        <authorList>
            <person name="de Groot N.N."/>
        </authorList>
    </citation>
    <scope>NUCLEOTIDE SEQUENCE [LARGE SCALE GENOMIC DNA]</scope>
    <source>
        <strain evidence="3 4">DSM 20117</strain>
    </source>
</reference>
<dbReference type="Pfam" id="PF13548">
    <property type="entry name" value="DUF4126"/>
    <property type="match status" value="1"/>
</dbReference>
<dbReference type="OrthoDB" id="161516at2"/>
<keyword evidence="1" id="KW-0472">Membrane</keyword>
<accession>A0A1H1BP71</accession>
<keyword evidence="4" id="KW-1185">Reference proteome</keyword>
<dbReference type="EMBL" id="FNKH01000002">
    <property type="protein sequence ID" value="SDQ53679.1"/>
    <property type="molecule type" value="Genomic_DNA"/>
</dbReference>
<feature type="transmembrane region" description="Helical" evidence="1">
    <location>
        <begin position="111"/>
        <end position="128"/>
    </location>
</feature>
<gene>
    <name evidence="3" type="ORF">SAMN04489742_1500</name>
</gene>
<feature type="transmembrane region" description="Helical" evidence="1">
    <location>
        <begin position="157"/>
        <end position="185"/>
    </location>
</feature>
<name>A0A1H1BP71_9MICC</name>
<protein>
    <recommendedName>
        <fullName evidence="2">DUF4126 domain-containing protein</fullName>
    </recommendedName>
</protein>
<evidence type="ECO:0000313" key="4">
    <source>
        <dbReference type="Proteomes" id="UP000181917"/>
    </source>
</evidence>
<keyword evidence="1" id="KW-0812">Transmembrane</keyword>
<dbReference type="KEGG" id="acry:AC20117_09860"/>
<dbReference type="RefSeq" id="WP_074699877.1">
    <property type="nucleotide sequence ID" value="NZ_CP018863.1"/>
</dbReference>
<evidence type="ECO:0000313" key="3">
    <source>
        <dbReference type="EMBL" id="SDQ53679.1"/>
    </source>
</evidence>
<dbReference type="STRING" id="37928.SAMN04489742_1500"/>
<evidence type="ECO:0000259" key="2">
    <source>
        <dbReference type="Pfam" id="PF13548"/>
    </source>
</evidence>
<keyword evidence="1" id="KW-1133">Transmembrane helix</keyword>
<sequence length="203" mass="21532">MFEILTGTGLSAAAGLNAFIPMLILGLLDRYTDLVQLPAEWSWLGNGWVLLIVGLLLVLEIAADKIPMVDSINDWIQTVIRPAAGGIVFGSGVSSETVTVSDPDAFFGGDAWIPVVMGIVIAFAVHLVKMMTRPVLNAATVGAAAPVVSTVEDTASLSLALAAVLLPALVIVVIAAVVLGLWLLYRRFRRPGVRRSSVPRSRF</sequence>
<proteinExistence type="predicted"/>
<feature type="transmembrane region" description="Helical" evidence="1">
    <location>
        <begin position="12"/>
        <end position="31"/>
    </location>
</feature>
<organism evidence="3 4">
    <name type="scientific">Crystallibacter crystallopoietes</name>
    <dbReference type="NCBI Taxonomy" id="37928"/>
    <lineage>
        <taxon>Bacteria</taxon>
        <taxon>Bacillati</taxon>
        <taxon>Actinomycetota</taxon>
        <taxon>Actinomycetes</taxon>
        <taxon>Micrococcales</taxon>
        <taxon>Micrococcaceae</taxon>
        <taxon>Crystallibacter</taxon>
    </lineage>
</organism>
<dbReference type="AlphaFoldDB" id="A0A1H1BP71"/>